<feature type="transmembrane region" description="Helical" evidence="1">
    <location>
        <begin position="143"/>
        <end position="164"/>
    </location>
</feature>
<evidence type="ECO:0000313" key="3">
    <source>
        <dbReference type="EMBL" id="KIW65024.1"/>
    </source>
</evidence>
<feature type="transmembrane region" description="Helical" evidence="1">
    <location>
        <begin position="65"/>
        <end position="85"/>
    </location>
</feature>
<dbReference type="Pfam" id="PF20684">
    <property type="entry name" value="Fung_rhodopsin"/>
    <property type="match status" value="1"/>
</dbReference>
<proteinExistence type="predicted"/>
<keyword evidence="1" id="KW-1133">Transmembrane helix</keyword>
<keyword evidence="1" id="KW-0812">Transmembrane</keyword>
<keyword evidence="1" id="KW-0472">Membrane</keyword>
<dbReference type="PANTHER" id="PTHR39614:SF2">
    <property type="entry name" value="INTEGRAL MEMBRANE PROTEIN"/>
    <property type="match status" value="1"/>
</dbReference>
<dbReference type="PANTHER" id="PTHR39614">
    <property type="entry name" value="INTEGRAL MEMBRANE PROTEIN"/>
    <property type="match status" value="1"/>
</dbReference>
<reference evidence="3 4" key="1">
    <citation type="submission" date="2015-01" db="EMBL/GenBank/DDBJ databases">
        <title>The Genome Sequence of Capronia semiimmersa CBS27337.</title>
        <authorList>
            <consortium name="The Broad Institute Genomics Platform"/>
            <person name="Cuomo C."/>
            <person name="de Hoog S."/>
            <person name="Gorbushina A."/>
            <person name="Stielow B."/>
            <person name="Teixiera M."/>
            <person name="Abouelleil A."/>
            <person name="Chapman S.B."/>
            <person name="Priest M."/>
            <person name="Young S.K."/>
            <person name="Wortman J."/>
            <person name="Nusbaum C."/>
            <person name="Birren B."/>
        </authorList>
    </citation>
    <scope>NUCLEOTIDE SEQUENCE [LARGE SCALE GENOMIC DNA]</scope>
    <source>
        <strain evidence="3 4">CBS 27337</strain>
    </source>
</reference>
<feature type="transmembrane region" description="Helical" evidence="1">
    <location>
        <begin position="220"/>
        <end position="240"/>
    </location>
</feature>
<dbReference type="AlphaFoldDB" id="A0A0D2FYS9"/>
<evidence type="ECO:0000256" key="1">
    <source>
        <dbReference type="SAM" id="Phobius"/>
    </source>
</evidence>
<protein>
    <recommendedName>
        <fullName evidence="2">Rhodopsin domain-containing protein</fullName>
    </recommendedName>
</protein>
<gene>
    <name evidence="3" type="ORF">PV04_07314</name>
</gene>
<dbReference type="Proteomes" id="UP000054266">
    <property type="component" value="Unassembled WGS sequence"/>
</dbReference>
<organism evidence="3 4">
    <name type="scientific">Phialophora macrospora</name>
    <dbReference type="NCBI Taxonomy" id="1851006"/>
    <lineage>
        <taxon>Eukaryota</taxon>
        <taxon>Fungi</taxon>
        <taxon>Dikarya</taxon>
        <taxon>Ascomycota</taxon>
        <taxon>Pezizomycotina</taxon>
        <taxon>Eurotiomycetes</taxon>
        <taxon>Chaetothyriomycetidae</taxon>
        <taxon>Chaetothyriales</taxon>
        <taxon>Herpotrichiellaceae</taxon>
        <taxon>Phialophora</taxon>
    </lineage>
</organism>
<name>A0A0D2FYS9_9EURO</name>
<evidence type="ECO:0000259" key="2">
    <source>
        <dbReference type="Pfam" id="PF20684"/>
    </source>
</evidence>
<sequence>MSTTTTGSGVVVPPGYSPPFFEVTDTDHTAWIIIGTALCLSWLLLFAAIRTFIRCTITPGLGLDDVAVAISTILAIIQSSIILAACSDGLGKSVELIPPAMLVKVQKLYYAGNIFFTLALGLSKMSVVFFLSRLTVVRAQKIVFLALTAFIAAWTVGSTFAVALQCDLHHPWIIVDEQCPGAFLRWKVIGAFDIISELAIVLMALYLVWGLYTTFTKKAIVVSAFAFRLGTIIAVSFRLANFDKSDRVSNPTLAEAVFIVWTQTELCYSLISATIPSLRPFVTNLNTQFGGLGAGDSQNGYAYGGGGDANAYGNNTFKLSKLRSANRSATTSANRGGDTYGDFTTRQAPASALDGRSDLYSYGVWTAPTTGIDANPNRVGKRNVSAMADENPKADATSVGSNDSQRMIIRKDVTYEVHGA</sequence>
<feature type="transmembrane region" description="Helical" evidence="1">
    <location>
        <begin position="184"/>
        <end position="208"/>
    </location>
</feature>
<accession>A0A0D2FYS9</accession>
<dbReference type="EMBL" id="KN846960">
    <property type="protein sequence ID" value="KIW65024.1"/>
    <property type="molecule type" value="Genomic_DNA"/>
</dbReference>
<evidence type="ECO:0000313" key="4">
    <source>
        <dbReference type="Proteomes" id="UP000054266"/>
    </source>
</evidence>
<keyword evidence="4" id="KW-1185">Reference proteome</keyword>
<dbReference type="InterPro" id="IPR049326">
    <property type="entry name" value="Rhodopsin_dom_fungi"/>
</dbReference>
<feature type="domain" description="Rhodopsin" evidence="2">
    <location>
        <begin position="49"/>
        <end position="282"/>
    </location>
</feature>
<dbReference type="HOGENOM" id="CLU_036632_1_3_1"/>
<feature type="transmembrane region" description="Helical" evidence="1">
    <location>
        <begin position="108"/>
        <end position="131"/>
    </location>
</feature>
<feature type="transmembrane region" description="Helical" evidence="1">
    <location>
        <begin position="30"/>
        <end position="53"/>
    </location>
</feature>
<dbReference type="STRING" id="5601.A0A0D2FYS9"/>